<accession>A0AB37R7H1</accession>
<dbReference type="EMBL" id="RBTW01000176">
    <property type="protein sequence ID" value="RMU18804.1"/>
    <property type="molecule type" value="Genomic_DNA"/>
</dbReference>
<evidence type="ECO:0000313" key="1">
    <source>
        <dbReference type="EMBL" id="RMU18804.1"/>
    </source>
</evidence>
<name>A0AB37R7H1_PSEAV</name>
<reference evidence="1 2" key="1">
    <citation type="submission" date="2018-08" db="EMBL/GenBank/DDBJ databases">
        <title>Recombination of ecologically and evolutionarily significant loci maintains genetic cohesion in the Pseudomonas syringae species complex.</title>
        <authorList>
            <person name="Dillon M."/>
            <person name="Thakur S."/>
            <person name="Almeida R.N.D."/>
            <person name="Weir B.S."/>
            <person name="Guttman D.S."/>
        </authorList>
    </citation>
    <scope>NUCLEOTIDE SEQUENCE [LARGE SCALE GENOMIC DNA]</scope>
    <source>
        <strain evidence="1 2">ICMP 3402</strain>
    </source>
</reference>
<dbReference type="Proteomes" id="UP000271817">
    <property type="component" value="Unassembled WGS sequence"/>
</dbReference>
<dbReference type="AlphaFoldDB" id="A0AB37R7H1"/>
<organism evidence="1 2">
    <name type="scientific">Pseudomonas amygdali pv. lachrymans</name>
    <name type="common">Pseudomonas syringae pv. lachrymans</name>
    <dbReference type="NCBI Taxonomy" id="53707"/>
    <lineage>
        <taxon>Bacteria</taxon>
        <taxon>Pseudomonadati</taxon>
        <taxon>Pseudomonadota</taxon>
        <taxon>Gammaproteobacteria</taxon>
        <taxon>Pseudomonadales</taxon>
        <taxon>Pseudomonadaceae</taxon>
        <taxon>Pseudomonas</taxon>
        <taxon>Pseudomonas amygdali</taxon>
    </lineage>
</organism>
<comment type="caution">
    <text evidence="1">The sequence shown here is derived from an EMBL/GenBank/DDBJ whole genome shotgun (WGS) entry which is preliminary data.</text>
</comment>
<protein>
    <submittedName>
        <fullName evidence="1">Uncharacterized protein</fullName>
    </submittedName>
</protein>
<gene>
    <name evidence="1" type="ORF">ALP33_05593</name>
</gene>
<proteinExistence type="predicted"/>
<sequence length="55" mass="5857">MRHLARTRPRLTLAALVGLTAGIAWAWLIPHATLTQSLLTGWDTGPAGTQGYGCI</sequence>
<evidence type="ECO:0000313" key="2">
    <source>
        <dbReference type="Proteomes" id="UP000271817"/>
    </source>
</evidence>